<sequence length="138" mass="15015">MSSDLAPRSSAAPVPTNDDNRYKAVQSKLNKFGKALDIAILELESLSGSMQANAARTDDVATDIENAGLDPKFVALTSNVAVALTGAARHVRKLTQIAQETVDLTHQTRHTHAKLYRGLDDVRSNRSEKTPKPGFFNR</sequence>
<proteinExistence type="predicted"/>
<feature type="region of interest" description="Disordered" evidence="1">
    <location>
        <begin position="117"/>
        <end position="138"/>
    </location>
</feature>
<name>A0A4Z0FKL5_9ACTN</name>
<evidence type="ECO:0000256" key="1">
    <source>
        <dbReference type="SAM" id="MobiDB-lite"/>
    </source>
</evidence>
<accession>A0A4Z0FKL5</accession>
<protein>
    <submittedName>
        <fullName evidence="2">Conjugal transfer protein TraB</fullName>
    </submittedName>
</protein>
<comment type="caution">
    <text evidence="2">The sequence shown here is derived from an EMBL/GenBank/DDBJ whole genome shotgun (WGS) entry which is preliminary data.</text>
</comment>
<dbReference type="OrthoDB" id="4215247at2"/>
<dbReference type="AlphaFoldDB" id="A0A4Z0FKL5"/>
<dbReference type="EMBL" id="SRID01000727">
    <property type="protein sequence ID" value="TGA83232.1"/>
    <property type="molecule type" value="Genomic_DNA"/>
</dbReference>
<reference evidence="2 3" key="1">
    <citation type="submission" date="2019-03" db="EMBL/GenBank/DDBJ databases">
        <authorList>
            <person name="Gonzalez-Pimentel J.L."/>
        </authorList>
    </citation>
    <scope>NUCLEOTIDE SEQUENCE [LARGE SCALE GENOMIC DNA]</scope>
    <source>
        <strain evidence="2 3">JCM 31289</strain>
    </source>
</reference>
<dbReference type="Proteomes" id="UP000297948">
    <property type="component" value="Unassembled WGS sequence"/>
</dbReference>
<organism evidence="2 3">
    <name type="scientific">Streptomyces palmae</name>
    <dbReference type="NCBI Taxonomy" id="1701085"/>
    <lineage>
        <taxon>Bacteria</taxon>
        <taxon>Bacillati</taxon>
        <taxon>Actinomycetota</taxon>
        <taxon>Actinomycetes</taxon>
        <taxon>Kitasatosporales</taxon>
        <taxon>Streptomycetaceae</taxon>
        <taxon>Streptomyces</taxon>
    </lineage>
</organism>
<feature type="compositionally biased region" description="Basic and acidic residues" evidence="1">
    <location>
        <begin position="117"/>
        <end position="131"/>
    </location>
</feature>
<gene>
    <name evidence="2" type="ORF">E4099_32350</name>
</gene>
<evidence type="ECO:0000313" key="3">
    <source>
        <dbReference type="Proteomes" id="UP000297948"/>
    </source>
</evidence>
<evidence type="ECO:0000313" key="2">
    <source>
        <dbReference type="EMBL" id="TGA83232.1"/>
    </source>
</evidence>
<keyword evidence="3" id="KW-1185">Reference proteome</keyword>
<dbReference type="RefSeq" id="WP_135342637.1">
    <property type="nucleotide sequence ID" value="NZ_JBHLTX010000058.1"/>
</dbReference>